<dbReference type="InterPro" id="IPR013429">
    <property type="entry name" value="Regulatory_FmdB_Zinc_ribbon"/>
</dbReference>
<dbReference type="SMART" id="SM00834">
    <property type="entry name" value="CxxC_CXXC_SSSS"/>
    <property type="match status" value="1"/>
</dbReference>
<dbReference type="PANTHER" id="PTHR34404:SF2">
    <property type="entry name" value="CONSERVED SERINE RICH PROTEIN"/>
    <property type="match status" value="1"/>
</dbReference>
<proteinExistence type="predicted"/>
<evidence type="ECO:0000313" key="4">
    <source>
        <dbReference type="Proteomes" id="UP000318359"/>
    </source>
</evidence>
<accession>A0A520MCA2</accession>
<feature type="compositionally biased region" description="Basic and acidic residues" evidence="1">
    <location>
        <begin position="65"/>
        <end position="87"/>
    </location>
</feature>
<name>A0A520MCA2_9GAMM</name>
<comment type="caution">
    <text evidence="3">The sequence shown here is derived from an EMBL/GenBank/DDBJ whole genome shotgun (WGS) entry which is preliminary data.</text>
</comment>
<protein>
    <submittedName>
        <fullName evidence="3">Zinc ribbon domain-containing protein</fullName>
    </submittedName>
</protein>
<feature type="region of interest" description="Disordered" evidence="1">
    <location>
        <begin position="65"/>
        <end position="97"/>
    </location>
</feature>
<evidence type="ECO:0000256" key="1">
    <source>
        <dbReference type="SAM" id="MobiDB-lite"/>
    </source>
</evidence>
<evidence type="ECO:0000259" key="2">
    <source>
        <dbReference type="SMART" id="SM00834"/>
    </source>
</evidence>
<feature type="compositionally biased region" description="Basic residues" evidence="1">
    <location>
        <begin position="88"/>
        <end position="97"/>
    </location>
</feature>
<dbReference type="Proteomes" id="UP000318359">
    <property type="component" value="Unassembled WGS sequence"/>
</dbReference>
<dbReference type="AlphaFoldDB" id="A0A520MCA2"/>
<dbReference type="NCBIfam" id="TIGR02605">
    <property type="entry name" value="CxxC_CxxC_SSSS"/>
    <property type="match status" value="1"/>
</dbReference>
<dbReference type="EMBL" id="SHBM01000003">
    <property type="protein sequence ID" value="RZO18855.1"/>
    <property type="molecule type" value="Genomic_DNA"/>
</dbReference>
<feature type="domain" description="Putative regulatory protein FmdB zinc ribbon" evidence="2">
    <location>
        <begin position="1"/>
        <end position="42"/>
    </location>
</feature>
<dbReference type="Pfam" id="PF09723">
    <property type="entry name" value="Zn_ribbon_8"/>
    <property type="match status" value="1"/>
</dbReference>
<reference evidence="3 4" key="1">
    <citation type="submission" date="2019-02" db="EMBL/GenBank/DDBJ databases">
        <title>Prokaryotic population dynamics and viral predation in marine succession experiment using metagenomics: the confinement effect.</title>
        <authorList>
            <person name="Haro-Moreno J.M."/>
            <person name="Rodriguez-Valera F."/>
            <person name="Lopez-Perez M."/>
        </authorList>
    </citation>
    <scope>NUCLEOTIDE SEQUENCE [LARGE SCALE GENOMIC DNA]</scope>
    <source>
        <strain evidence="3">MED-G167</strain>
    </source>
</reference>
<evidence type="ECO:0000313" key="3">
    <source>
        <dbReference type="EMBL" id="RZO18855.1"/>
    </source>
</evidence>
<dbReference type="PANTHER" id="PTHR34404">
    <property type="entry name" value="REGULATORY PROTEIN, FMDB FAMILY"/>
    <property type="match status" value="1"/>
</dbReference>
<organism evidence="3 4">
    <name type="scientific">SAR86 cluster bacterium</name>
    <dbReference type="NCBI Taxonomy" id="2030880"/>
    <lineage>
        <taxon>Bacteria</taxon>
        <taxon>Pseudomonadati</taxon>
        <taxon>Pseudomonadota</taxon>
        <taxon>Gammaproteobacteria</taxon>
        <taxon>SAR86 cluster</taxon>
    </lineage>
</organism>
<sequence>MPIYDYKCSKCDHQFEVIQKFSEKPIKKCPKCELNSVSKMVSAPSFRLKGGGWYETDFKTGTKKNIVSDDKKTESSSKKSNKQDKITKKNPKDKKAG</sequence>
<gene>
    <name evidence="3" type="ORF">EVB00_00480</name>
</gene>